<evidence type="ECO:0000256" key="4">
    <source>
        <dbReference type="ARBA" id="ARBA00023125"/>
    </source>
</evidence>
<dbReference type="PANTHER" id="PTHR43133:SF8">
    <property type="entry name" value="RNA POLYMERASE SIGMA FACTOR HI_1459-RELATED"/>
    <property type="match status" value="1"/>
</dbReference>
<dbReference type="InterPro" id="IPR013324">
    <property type="entry name" value="RNA_pol_sigma_r3/r4-like"/>
</dbReference>
<dbReference type="Gene3D" id="1.10.10.10">
    <property type="entry name" value="Winged helix-like DNA-binding domain superfamily/Winged helix DNA-binding domain"/>
    <property type="match status" value="2"/>
</dbReference>
<dbReference type="InterPro" id="IPR013249">
    <property type="entry name" value="RNA_pol_sigma70_r4_t2"/>
</dbReference>
<keyword evidence="2" id="KW-0805">Transcription regulation</keyword>
<evidence type="ECO:0000256" key="1">
    <source>
        <dbReference type="ARBA" id="ARBA00010641"/>
    </source>
</evidence>
<keyword evidence="4" id="KW-0238">DNA-binding</keyword>
<evidence type="ECO:0000313" key="7">
    <source>
        <dbReference type="EMBL" id="OPC79377.1"/>
    </source>
</evidence>
<evidence type="ECO:0000256" key="3">
    <source>
        <dbReference type="ARBA" id="ARBA00023082"/>
    </source>
</evidence>
<dbReference type="GO" id="GO:0006352">
    <property type="term" value="P:DNA-templated transcription initiation"/>
    <property type="evidence" value="ECO:0007669"/>
    <property type="project" value="InterPro"/>
</dbReference>
<dbReference type="GO" id="GO:0003677">
    <property type="term" value="F:DNA binding"/>
    <property type="evidence" value="ECO:0007669"/>
    <property type="project" value="UniProtKB-KW"/>
</dbReference>
<comment type="caution">
    <text evidence="7">The sequence shown here is derived from an EMBL/GenBank/DDBJ whole genome shotgun (WGS) entry which is preliminary data.</text>
</comment>
<evidence type="ECO:0000256" key="2">
    <source>
        <dbReference type="ARBA" id="ARBA00023015"/>
    </source>
</evidence>
<proteinExistence type="inferred from homology"/>
<dbReference type="AlphaFoldDB" id="A0A1T3NR65"/>
<evidence type="ECO:0000256" key="5">
    <source>
        <dbReference type="ARBA" id="ARBA00023163"/>
    </source>
</evidence>
<keyword evidence="3" id="KW-0731">Sigma factor</keyword>
<evidence type="ECO:0000313" key="8">
    <source>
        <dbReference type="Proteomes" id="UP000190037"/>
    </source>
</evidence>
<dbReference type="Proteomes" id="UP000190037">
    <property type="component" value="Unassembled WGS sequence"/>
</dbReference>
<organism evidence="7 8">
    <name type="scientific">Embleya scabrispora</name>
    <dbReference type="NCBI Taxonomy" id="159449"/>
    <lineage>
        <taxon>Bacteria</taxon>
        <taxon>Bacillati</taxon>
        <taxon>Actinomycetota</taxon>
        <taxon>Actinomycetes</taxon>
        <taxon>Kitasatosporales</taxon>
        <taxon>Streptomycetaceae</taxon>
        <taxon>Embleya</taxon>
    </lineage>
</organism>
<keyword evidence="5" id="KW-0804">Transcription</keyword>
<keyword evidence="8" id="KW-1185">Reference proteome</keyword>
<dbReference type="RefSeq" id="WP_078980594.1">
    <property type="nucleotide sequence ID" value="NZ_MWQN01000002.1"/>
</dbReference>
<evidence type="ECO:0000259" key="6">
    <source>
        <dbReference type="Pfam" id="PF08281"/>
    </source>
</evidence>
<reference evidence="7 8" key="1">
    <citation type="submission" date="2017-03" db="EMBL/GenBank/DDBJ databases">
        <title>Draft genome sequence of Streptomyces scabrisporus NF3, endophyte isolated from Amphipterygium adstringens.</title>
        <authorList>
            <person name="Vazquez M."/>
            <person name="Ceapa C.D."/>
            <person name="Rodriguez Luna D."/>
            <person name="Sanchez Esquivel S."/>
        </authorList>
    </citation>
    <scope>NUCLEOTIDE SEQUENCE [LARGE SCALE GENOMIC DNA]</scope>
    <source>
        <strain evidence="7 8">NF3</strain>
    </source>
</reference>
<dbReference type="EMBL" id="MWQN01000002">
    <property type="protein sequence ID" value="OPC79377.1"/>
    <property type="molecule type" value="Genomic_DNA"/>
</dbReference>
<feature type="domain" description="RNA polymerase sigma factor 70 region 4 type 2" evidence="6">
    <location>
        <begin position="206"/>
        <end position="253"/>
    </location>
</feature>
<dbReference type="STRING" id="159449.B4N89_35665"/>
<dbReference type="InterPro" id="IPR036388">
    <property type="entry name" value="WH-like_DNA-bd_sf"/>
</dbReference>
<dbReference type="InterPro" id="IPR039425">
    <property type="entry name" value="RNA_pol_sigma-70-like"/>
</dbReference>
<feature type="domain" description="RNA polymerase sigma factor 70 region 4 type 2" evidence="6">
    <location>
        <begin position="118"/>
        <end position="161"/>
    </location>
</feature>
<dbReference type="PANTHER" id="PTHR43133">
    <property type="entry name" value="RNA POLYMERASE ECF-TYPE SIGMA FACTO"/>
    <property type="match status" value="1"/>
</dbReference>
<sequence length="276" mass="31149">MTNPGERSAEGQLPPDFVRFHRRHATLWLRVAHLELGAREPAAEVVEQSLIELATVWERASGPVEPLAWRMLRRHIVRHMQRTGQTSSFVSTAAFDPAAFEALRLPPKVFDTLEHRIALFTAVHELPRDHHEVFLLTRVLGQSNQDAARLLGIREKTVRELRRDAIALLMQGLSEDDPDTATAARRVLHLSRDQLAELEGPIGLFRAIARLPDRQFEAMTLRYVLEYSDETAGRLLGMTAATVRSNVRHAKETIARTLGLPEIPDPDRRATPPDRG</sequence>
<comment type="similarity">
    <text evidence="1">Belongs to the sigma-70 factor family. ECF subfamily.</text>
</comment>
<protein>
    <recommendedName>
        <fullName evidence="6">RNA polymerase sigma factor 70 region 4 type 2 domain-containing protein</fullName>
    </recommendedName>
</protein>
<dbReference type="Pfam" id="PF08281">
    <property type="entry name" value="Sigma70_r4_2"/>
    <property type="match status" value="2"/>
</dbReference>
<dbReference type="SUPFAM" id="SSF88659">
    <property type="entry name" value="Sigma3 and sigma4 domains of RNA polymerase sigma factors"/>
    <property type="match status" value="2"/>
</dbReference>
<gene>
    <name evidence="7" type="ORF">B4N89_35665</name>
</gene>
<name>A0A1T3NR65_9ACTN</name>
<accession>A0A1T3NR65</accession>
<dbReference type="GO" id="GO:0016987">
    <property type="term" value="F:sigma factor activity"/>
    <property type="evidence" value="ECO:0007669"/>
    <property type="project" value="UniProtKB-KW"/>
</dbReference>
<dbReference type="OrthoDB" id="4350410at2"/>